<evidence type="ECO:0000256" key="5">
    <source>
        <dbReference type="ARBA" id="ARBA00023133"/>
    </source>
</evidence>
<evidence type="ECO:0000256" key="6">
    <source>
        <dbReference type="RuleBase" id="RU364052"/>
    </source>
</evidence>
<dbReference type="Pfam" id="PF01593">
    <property type="entry name" value="Amino_oxidase"/>
    <property type="match status" value="1"/>
</dbReference>
<evidence type="ECO:0000256" key="1">
    <source>
        <dbReference type="ARBA" id="ARBA00001974"/>
    </source>
</evidence>
<dbReference type="UniPathway" id="UPA00252"/>
<evidence type="ECO:0000313" key="9">
    <source>
        <dbReference type="EMBL" id="TVT39113.1"/>
    </source>
</evidence>
<evidence type="ECO:0000256" key="3">
    <source>
        <dbReference type="ARBA" id="ARBA00022827"/>
    </source>
</evidence>
<sequence>MARFMGRRYLCGMRIAIIGGGLTGLTLAYYLQQAGVAYDLFEASERPGGNLHSPQDLAGYQLEAGPNSLLLSPELEELLTELGLQDAIQEAAPVSQHRYVLRHGAYQALPASPPKLLTSSFFSLKTKLRLLGELLRRPAPPVPGETIASFFERHFGPEVVDYAVNPFVAGIYAGDPKELLLSLTFPQLAALEQQYGSVLRGFAASQKGKGGARRRTITLRGGVQTLTDALAARLTNYHLGHAITGISQPAPNQYTVAATGQSDLGATYSHLALAVPTYAAAELLRPLHPAAATALATVRYPPMTLVYSAYDRAAVTHPLVGFGALNPRVEGTYSAGSIWTSSLFPDRVPAGQVLFTSFVGGAQFARQAQEPEATQLAAVHQELSQLYGIEGAPRWQGRYYWPRSIPQFDQHLAAARAAFAPLAATGIVAVANWQAGVSVPDCVKHARNVSRELAGSKA</sequence>
<gene>
    <name evidence="9" type="primary">hemG</name>
    <name evidence="9" type="ORF">FNT36_15735</name>
</gene>
<dbReference type="GO" id="GO:0005737">
    <property type="term" value="C:cytoplasm"/>
    <property type="evidence" value="ECO:0007669"/>
    <property type="project" value="UniProtKB-SubCell"/>
</dbReference>
<dbReference type="EMBL" id="VMRJ01000004">
    <property type="protein sequence ID" value="TVT39113.1"/>
    <property type="molecule type" value="Genomic_DNA"/>
</dbReference>
<evidence type="ECO:0000256" key="4">
    <source>
        <dbReference type="ARBA" id="ARBA00023002"/>
    </source>
</evidence>
<comment type="subcellular location">
    <subcellularLocation>
        <location evidence="6">Cytoplasm</location>
    </subcellularLocation>
</comment>
<comment type="catalytic activity">
    <reaction evidence="6">
        <text>coproporphyrinogen III + 3 O2 = coproporphyrin III + 3 H2O2</text>
        <dbReference type="Rhea" id="RHEA:43436"/>
        <dbReference type="ChEBI" id="CHEBI:15379"/>
        <dbReference type="ChEBI" id="CHEBI:16240"/>
        <dbReference type="ChEBI" id="CHEBI:57309"/>
        <dbReference type="ChEBI" id="CHEBI:131725"/>
        <dbReference type="EC" id="1.3.3.15"/>
    </reaction>
</comment>
<comment type="pathway">
    <text evidence="6">Porphyrin-containing compound metabolism; protoheme biosynthesis.</text>
</comment>
<dbReference type="GO" id="GO:0006783">
    <property type="term" value="P:heme biosynthetic process"/>
    <property type="evidence" value="ECO:0007669"/>
    <property type="project" value="UniProtKB-UniRule"/>
</dbReference>
<dbReference type="OrthoDB" id="3450553at2"/>
<dbReference type="InterPro" id="IPR004572">
    <property type="entry name" value="Protoporphyrinogen_oxidase"/>
</dbReference>
<keyword evidence="10" id="KW-1185">Reference proteome</keyword>
<evidence type="ECO:0000259" key="8">
    <source>
        <dbReference type="Pfam" id="PF01593"/>
    </source>
</evidence>
<proteinExistence type="inferred from homology"/>
<feature type="transmembrane region" description="Helical" evidence="7">
    <location>
        <begin position="12"/>
        <end position="31"/>
    </location>
</feature>
<dbReference type="SUPFAM" id="SSF51905">
    <property type="entry name" value="FAD/NAD(P)-binding domain"/>
    <property type="match status" value="1"/>
</dbReference>
<keyword evidence="7" id="KW-0472">Membrane</keyword>
<dbReference type="EC" id="1.3.3.15" evidence="6"/>
<keyword evidence="4 6" id="KW-0560">Oxidoreductase</keyword>
<keyword evidence="5 6" id="KW-0350">Heme biosynthesis</keyword>
<dbReference type="PANTHER" id="PTHR42923:SF3">
    <property type="entry name" value="PROTOPORPHYRINOGEN OXIDASE"/>
    <property type="match status" value="1"/>
</dbReference>
<keyword evidence="6" id="KW-0963">Cytoplasm</keyword>
<evidence type="ECO:0000256" key="7">
    <source>
        <dbReference type="SAM" id="Phobius"/>
    </source>
</evidence>
<keyword evidence="7" id="KW-1133">Transmembrane helix</keyword>
<dbReference type="AlphaFoldDB" id="A0A558BRJ5"/>
<dbReference type="Gene3D" id="3.50.50.60">
    <property type="entry name" value="FAD/NAD(P)-binding domain"/>
    <property type="match status" value="1"/>
</dbReference>
<dbReference type="GO" id="GO:0004729">
    <property type="term" value="F:oxygen-dependent protoporphyrinogen oxidase activity"/>
    <property type="evidence" value="ECO:0007669"/>
    <property type="project" value="UniProtKB-UniRule"/>
</dbReference>
<keyword evidence="3 6" id="KW-0274">FAD</keyword>
<dbReference type="NCBIfam" id="TIGR00562">
    <property type="entry name" value="proto_IX_ox"/>
    <property type="match status" value="1"/>
</dbReference>
<dbReference type="InterPro" id="IPR036188">
    <property type="entry name" value="FAD/NAD-bd_sf"/>
</dbReference>
<dbReference type="SUPFAM" id="SSF54373">
    <property type="entry name" value="FAD-linked reductases, C-terminal domain"/>
    <property type="match status" value="1"/>
</dbReference>
<comment type="caution">
    <text evidence="9">The sequence shown here is derived from an EMBL/GenBank/DDBJ whole genome shotgun (WGS) entry which is preliminary data.</text>
</comment>
<dbReference type="InterPro" id="IPR050464">
    <property type="entry name" value="Zeta_carotene_desat/Oxidored"/>
</dbReference>
<reference evidence="9 10" key="1">
    <citation type="submission" date="2019-07" db="EMBL/GenBank/DDBJ databases">
        <title>Hymenobacter sp. straun FUR1 Genome sequencing and assembly.</title>
        <authorList>
            <person name="Chhetri G."/>
        </authorList>
    </citation>
    <scope>NUCLEOTIDE SEQUENCE [LARGE SCALE GENOMIC DNA]</scope>
    <source>
        <strain evidence="9 10">Fur1</strain>
    </source>
</reference>
<evidence type="ECO:0000313" key="10">
    <source>
        <dbReference type="Proteomes" id="UP000317624"/>
    </source>
</evidence>
<dbReference type="InterPro" id="IPR002937">
    <property type="entry name" value="Amino_oxidase"/>
</dbReference>
<dbReference type="Gene3D" id="1.10.3110.10">
    <property type="entry name" value="protoporphyrinogen ix oxidase, domain 3"/>
    <property type="match status" value="1"/>
</dbReference>
<protein>
    <recommendedName>
        <fullName evidence="6">Coproporphyrinogen III oxidase</fullName>
        <ecNumber evidence="6">1.3.3.15</ecNumber>
    </recommendedName>
</protein>
<comment type="similarity">
    <text evidence="6">Belongs to the protoporphyrinogen/coproporphyrinogen oxidase family. Coproporphyrinogen III oxidase subfamily.</text>
</comment>
<comment type="function">
    <text evidence="6">Involved in coproporphyrin-dependent heme b biosynthesis. Catalyzes the oxidation of coproporphyrinogen III to coproporphyrin III.</text>
</comment>
<dbReference type="PANTHER" id="PTHR42923">
    <property type="entry name" value="PROTOPORPHYRINOGEN OXIDASE"/>
    <property type="match status" value="1"/>
</dbReference>
<evidence type="ECO:0000256" key="2">
    <source>
        <dbReference type="ARBA" id="ARBA00022630"/>
    </source>
</evidence>
<organism evidence="9 10">
    <name type="scientific">Hymenobacter setariae</name>
    <dbReference type="NCBI Taxonomy" id="2594794"/>
    <lineage>
        <taxon>Bacteria</taxon>
        <taxon>Pseudomonadati</taxon>
        <taxon>Bacteroidota</taxon>
        <taxon>Cytophagia</taxon>
        <taxon>Cytophagales</taxon>
        <taxon>Hymenobacteraceae</taxon>
        <taxon>Hymenobacter</taxon>
    </lineage>
</organism>
<name>A0A558BRJ5_9BACT</name>
<dbReference type="Gene3D" id="3.90.660.20">
    <property type="entry name" value="Protoporphyrinogen oxidase, mitochondrial, domain 2"/>
    <property type="match status" value="1"/>
</dbReference>
<comment type="cofactor">
    <cofactor evidence="1 6">
        <name>FAD</name>
        <dbReference type="ChEBI" id="CHEBI:57692"/>
    </cofactor>
</comment>
<dbReference type="Proteomes" id="UP000317624">
    <property type="component" value="Unassembled WGS sequence"/>
</dbReference>
<keyword evidence="7" id="KW-0812">Transmembrane</keyword>
<accession>A0A558BRJ5</accession>
<keyword evidence="2 6" id="KW-0285">Flavoprotein</keyword>
<feature type="domain" description="Amine oxidase" evidence="8">
    <location>
        <begin position="22"/>
        <end position="453"/>
    </location>
</feature>